<dbReference type="EMBL" id="JAUNZN010000031">
    <property type="protein sequence ID" value="KAK4807341.1"/>
    <property type="molecule type" value="Genomic_DNA"/>
</dbReference>
<dbReference type="AlphaFoldDB" id="A0AAN7MML0"/>
<accession>A0AAN7MML0</accession>
<evidence type="ECO:0000313" key="1">
    <source>
        <dbReference type="EMBL" id="KAK4807341.1"/>
    </source>
</evidence>
<gene>
    <name evidence="1" type="ORF">QYF61_014872</name>
</gene>
<proteinExistence type="predicted"/>
<name>A0AAN7MML0_MYCAM</name>
<protein>
    <submittedName>
        <fullName evidence="1">Uncharacterized protein</fullName>
    </submittedName>
</protein>
<sequence>MEDRALAVVGPSVEEEEAQVAAALAGEAPSLEVEEEEAQVMEDRALAVVGPSVEEEEAQVMEDRALAVVGPSVEEEEAQGMEEEEAQAVEAPCLEVATALEDGDPALAVADAVLTVEA</sequence>
<comment type="caution">
    <text evidence="1">The sequence shown here is derived from an EMBL/GenBank/DDBJ whole genome shotgun (WGS) entry which is preliminary data.</text>
</comment>
<keyword evidence="2" id="KW-1185">Reference proteome</keyword>
<organism evidence="1 2">
    <name type="scientific">Mycteria americana</name>
    <name type="common">Wood stork</name>
    <dbReference type="NCBI Taxonomy" id="33587"/>
    <lineage>
        <taxon>Eukaryota</taxon>
        <taxon>Metazoa</taxon>
        <taxon>Chordata</taxon>
        <taxon>Craniata</taxon>
        <taxon>Vertebrata</taxon>
        <taxon>Euteleostomi</taxon>
        <taxon>Archelosauria</taxon>
        <taxon>Archosauria</taxon>
        <taxon>Dinosauria</taxon>
        <taxon>Saurischia</taxon>
        <taxon>Theropoda</taxon>
        <taxon>Coelurosauria</taxon>
        <taxon>Aves</taxon>
        <taxon>Neognathae</taxon>
        <taxon>Neoaves</taxon>
        <taxon>Aequornithes</taxon>
        <taxon>Ciconiiformes</taxon>
        <taxon>Ciconiidae</taxon>
        <taxon>Mycteria</taxon>
    </lineage>
</organism>
<reference evidence="1 2" key="1">
    <citation type="journal article" date="2023" name="J. Hered.">
        <title>Chromosome-level genome of the wood stork (Mycteria americana) provides insight into avian chromosome evolution.</title>
        <authorList>
            <person name="Flamio R. Jr."/>
            <person name="Ramstad K.M."/>
        </authorList>
    </citation>
    <scope>NUCLEOTIDE SEQUENCE [LARGE SCALE GENOMIC DNA]</scope>
    <source>
        <strain evidence="1">JAX WOST 10</strain>
    </source>
</reference>
<evidence type="ECO:0000313" key="2">
    <source>
        <dbReference type="Proteomes" id="UP001333110"/>
    </source>
</evidence>
<dbReference type="Proteomes" id="UP001333110">
    <property type="component" value="Unassembled WGS sequence"/>
</dbReference>